<dbReference type="Proteomes" id="UP000275846">
    <property type="component" value="Unassembled WGS sequence"/>
</dbReference>
<dbReference type="WBParaSite" id="SSLN_0001171501-mRNA-1">
    <property type="protein sequence ID" value="SSLN_0001171501-mRNA-1"/>
    <property type="gene ID" value="SSLN_0001171501"/>
</dbReference>
<dbReference type="OrthoDB" id="10326820at2759"/>
<sequence length="355" mass="38931">MLVLVHSRENPFAGFANIICSTTTAVYPRALSRAKLCSQTIFSVDGDRIGDCSGNNIDCVTKLGNLKETSQYSSSSRSGHKSRIDADGPCMETPPRTGILELPHKEGTADPTMDRKIKSILRKTGQTLFGVSTPLPFLSGTERFGFEPERQREQLTVPCRSASRGNTPPVLGGDRWTVTASPKELPKCQSPGHQARPNTGGLPETLKRSRASISANRRVITTTTTQKTLAPPPPHPPRPSLVLPLRSPRNPSTTGQTYVLIHNRTSHYQKQRNISPVLLTPTSARRRISTSPVACSGGQTRAKTHSPAWQDLRPNHLHQRPLTVRTTCGSGKKGQQHQQQTLPLFRPLYASVFEC</sequence>
<evidence type="ECO:0000313" key="2">
    <source>
        <dbReference type="EMBL" id="VDL97669.1"/>
    </source>
</evidence>
<gene>
    <name evidence="2" type="ORF">SSLN_LOCUS11284</name>
</gene>
<protein>
    <submittedName>
        <fullName evidence="2 4">Uncharacterized protein</fullName>
    </submittedName>
</protein>
<reference evidence="4" key="1">
    <citation type="submission" date="2016-06" db="UniProtKB">
        <authorList>
            <consortium name="WormBaseParasite"/>
        </authorList>
    </citation>
    <scope>IDENTIFICATION</scope>
</reference>
<evidence type="ECO:0000256" key="1">
    <source>
        <dbReference type="SAM" id="MobiDB-lite"/>
    </source>
</evidence>
<proteinExistence type="predicted"/>
<dbReference type="EMBL" id="UYSU01036416">
    <property type="protein sequence ID" value="VDL97669.1"/>
    <property type="molecule type" value="Genomic_DNA"/>
</dbReference>
<organism evidence="4">
    <name type="scientific">Schistocephalus solidus</name>
    <name type="common">Tapeworm</name>
    <dbReference type="NCBI Taxonomy" id="70667"/>
    <lineage>
        <taxon>Eukaryota</taxon>
        <taxon>Metazoa</taxon>
        <taxon>Spiralia</taxon>
        <taxon>Lophotrochozoa</taxon>
        <taxon>Platyhelminthes</taxon>
        <taxon>Cestoda</taxon>
        <taxon>Eucestoda</taxon>
        <taxon>Diphyllobothriidea</taxon>
        <taxon>Diphyllobothriidae</taxon>
        <taxon>Schistocephalus</taxon>
    </lineage>
</organism>
<evidence type="ECO:0000313" key="3">
    <source>
        <dbReference type="Proteomes" id="UP000275846"/>
    </source>
</evidence>
<feature type="region of interest" description="Disordered" evidence="1">
    <location>
        <begin position="70"/>
        <end position="91"/>
    </location>
</feature>
<evidence type="ECO:0000313" key="4">
    <source>
        <dbReference type="WBParaSite" id="SSLN_0001171501-mRNA-1"/>
    </source>
</evidence>
<dbReference type="AlphaFoldDB" id="A0A183T486"/>
<keyword evidence="3" id="KW-1185">Reference proteome</keyword>
<name>A0A183T486_SCHSO</name>
<accession>A0A183T486</accession>
<reference evidence="2 3" key="2">
    <citation type="submission" date="2018-11" db="EMBL/GenBank/DDBJ databases">
        <authorList>
            <consortium name="Pathogen Informatics"/>
        </authorList>
    </citation>
    <scope>NUCLEOTIDE SEQUENCE [LARGE SCALE GENOMIC DNA]</scope>
    <source>
        <strain evidence="2 3">NST_G2</strain>
    </source>
</reference>
<feature type="region of interest" description="Disordered" evidence="1">
    <location>
        <begin position="184"/>
        <end position="218"/>
    </location>
</feature>